<keyword evidence="1" id="KW-0645">Protease</keyword>
<dbReference type="CDD" id="cd08070">
    <property type="entry name" value="MPN_like"/>
    <property type="match status" value="1"/>
</dbReference>
<dbReference type="EMBL" id="JAVDWV010000009">
    <property type="protein sequence ID" value="MDR7155455.1"/>
    <property type="molecule type" value="Genomic_DNA"/>
</dbReference>
<evidence type="ECO:0000256" key="1">
    <source>
        <dbReference type="ARBA" id="ARBA00022670"/>
    </source>
</evidence>
<comment type="caution">
    <text evidence="7">The sequence shown here is derived from an EMBL/GenBank/DDBJ whole genome shotgun (WGS) entry which is preliminary data.</text>
</comment>
<evidence type="ECO:0000313" key="7">
    <source>
        <dbReference type="EMBL" id="MDR7155455.1"/>
    </source>
</evidence>
<dbReference type="SUPFAM" id="SSF102712">
    <property type="entry name" value="JAB1/MPN domain"/>
    <property type="match status" value="1"/>
</dbReference>
<dbReference type="Gene3D" id="3.40.140.10">
    <property type="entry name" value="Cytidine Deaminase, domain 2"/>
    <property type="match status" value="1"/>
</dbReference>
<feature type="domain" description="JAB1/MPN/MOV34 metalloenzyme" evidence="6">
    <location>
        <begin position="2"/>
        <end position="131"/>
    </location>
</feature>
<evidence type="ECO:0000256" key="2">
    <source>
        <dbReference type="ARBA" id="ARBA00022723"/>
    </source>
</evidence>
<gene>
    <name evidence="7" type="ORF">J2W40_002282</name>
</gene>
<keyword evidence="5" id="KW-0482">Metalloprotease</keyword>
<dbReference type="PANTHER" id="PTHR34858">
    <property type="entry name" value="CYSO-CYSTEINE PEPTIDASE"/>
    <property type="match status" value="1"/>
</dbReference>
<dbReference type="InterPro" id="IPR051929">
    <property type="entry name" value="VirAsm_ModProt"/>
</dbReference>
<evidence type="ECO:0000256" key="5">
    <source>
        <dbReference type="ARBA" id="ARBA00023049"/>
    </source>
</evidence>
<evidence type="ECO:0000256" key="4">
    <source>
        <dbReference type="ARBA" id="ARBA00022833"/>
    </source>
</evidence>
<keyword evidence="7" id="KW-0647">Proteasome</keyword>
<keyword evidence="2" id="KW-0479">Metal-binding</keyword>
<evidence type="ECO:0000256" key="3">
    <source>
        <dbReference type="ARBA" id="ARBA00022801"/>
    </source>
</evidence>
<evidence type="ECO:0000259" key="6">
    <source>
        <dbReference type="SMART" id="SM00232"/>
    </source>
</evidence>
<proteinExistence type="predicted"/>
<dbReference type="GO" id="GO:0000502">
    <property type="term" value="C:proteasome complex"/>
    <property type="evidence" value="ECO:0007669"/>
    <property type="project" value="UniProtKB-KW"/>
</dbReference>
<dbReference type="Proteomes" id="UP001267638">
    <property type="component" value="Unassembled WGS sequence"/>
</dbReference>
<keyword evidence="3" id="KW-0378">Hydrolase</keyword>
<name>A0ABU1X1K4_SPHXE</name>
<dbReference type="InterPro" id="IPR000555">
    <property type="entry name" value="JAMM/MPN+_dom"/>
</dbReference>
<organism evidence="7 8">
    <name type="scientific">Sphingobium xenophagum</name>
    <dbReference type="NCBI Taxonomy" id="121428"/>
    <lineage>
        <taxon>Bacteria</taxon>
        <taxon>Pseudomonadati</taxon>
        <taxon>Pseudomonadota</taxon>
        <taxon>Alphaproteobacteria</taxon>
        <taxon>Sphingomonadales</taxon>
        <taxon>Sphingomonadaceae</taxon>
        <taxon>Sphingobium</taxon>
    </lineage>
</organism>
<sequence>MRVMIASLLLDRIVALAAAEENEICGLLLGTAAGHIMAIAPAANVAADPARHFELDPTVLIAAHRAARSGGPNVIGHYHSHPSGVAIPSATDAACASPDGSLWLIVAGNEARLWIAQAGEAGQVTFKEGMLDIR</sequence>
<dbReference type="PANTHER" id="PTHR34858:SF1">
    <property type="entry name" value="CYSO-CYSTEINE PEPTIDASE"/>
    <property type="match status" value="1"/>
</dbReference>
<dbReference type="SMART" id="SM00232">
    <property type="entry name" value="JAB_MPN"/>
    <property type="match status" value="1"/>
</dbReference>
<dbReference type="Pfam" id="PF14464">
    <property type="entry name" value="Prok-JAB"/>
    <property type="match status" value="1"/>
</dbReference>
<keyword evidence="8" id="KW-1185">Reference proteome</keyword>
<accession>A0ABU1X1K4</accession>
<reference evidence="7 8" key="1">
    <citation type="submission" date="2023-07" db="EMBL/GenBank/DDBJ databases">
        <title>Sorghum-associated microbial communities from plants grown in Nebraska, USA.</title>
        <authorList>
            <person name="Schachtman D."/>
        </authorList>
    </citation>
    <scope>NUCLEOTIDE SEQUENCE [LARGE SCALE GENOMIC DNA]</scope>
    <source>
        <strain evidence="7 8">4256</strain>
    </source>
</reference>
<evidence type="ECO:0000313" key="8">
    <source>
        <dbReference type="Proteomes" id="UP001267638"/>
    </source>
</evidence>
<protein>
    <submittedName>
        <fullName evidence="7">Proteasome lid subunit RPN8/RPN11</fullName>
    </submittedName>
</protein>
<dbReference type="InterPro" id="IPR028090">
    <property type="entry name" value="JAB_dom_prok"/>
</dbReference>
<dbReference type="RefSeq" id="WP_310224745.1">
    <property type="nucleotide sequence ID" value="NZ_JAVDWV010000009.1"/>
</dbReference>
<keyword evidence="4" id="KW-0862">Zinc</keyword>